<keyword evidence="3" id="KW-0378">Hydrolase</keyword>
<dbReference type="Pfam" id="PF08324">
    <property type="entry name" value="PUL"/>
    <property type="match status" value="1"/>
</dbReference>
<proteinExistence type="inferred from homology"/>
<dbReference type="InterPro" id="IPR042266">
    <property type="entry name" value="PPPDE_sf"/>
</dbReference>
<evidence type="ECO:0000313" key="7">
    <source>
        <dbReference type="EMBL" id="KAH6596652.1"/>
    </source>
</evidence>
<protein>
    <recommendedName>
        <fullName evidence="9">PPPDE domain-containing protein</fullName>
    </recommendedName>
</protein>
<evidence type="ECO:0000256" key="3">
    <source>
        <dbReference type="ARBA" id="ARBA00022801"/>
    </source>
</evidence>
<name>A0ABQ8FE24_9FUNG</name>
<dbReference type="PROSITE" id="PS51858">
    <property type="entry name" value="PPPDE"/>
    <property type="match status" value="1"/>
</dbReference>
<sequence length="670" mass="72071">MVHQHNVQLLVYDLSNGMAKALSMGLTGRQIDGIWHTSVVVFNKEYCFGQGIEVFSPGTAPHGTPCDTITMGTTHIPLDVFEEYIDNMRAVWTAEKYHLLDNNCNSFSDELCQFLVGKHIPPHITGLPAEFLETPFGQSLLPMIQNLYGPSAFQANTSTQSSNRASAASAAIPVDHPGSHVHPCTSIMVLNSLLASHRCIAIDFTSENCGPCRVISPEFDRLITEANETFRPLGVPALPKIPILGLSVEIGRARELAAAYNVTATPTFMFFLDGKPFHEFRGANVPELKQSINFLLYTAFPAHPHASLDLHSLTELCQGPPIQFSQSSKLDAIFSKLQAFAVDHQLEWDETASKALAAWMGQGSDRPELKKVEGWQPFLSHLLVGLPLDKVFPALDIARQLVMLDPASSAFFLGTDASHSLVTLMAKIAQESKTTPVTAMPSRIMLLRLGCNLFSKSDPTMPLASLSQPRGMTDARELFTQVVVDHLLMPVAQLQEGAVMLMYNVAWSITSLRTSGDSHSGRSNADVAALIDEGWICELVAALCSAIQSQADACCSAAAADSSSIRADGHSNSSSSSNTVLHLVSALGFCLVYATPLVIELAQVVGVLDSITVLSSACSERIQAKTSTATTTTADADADADSHAALAKGKARAESTLRVLNEVRSLLAGK</sequence>
<dbReference type="CDD" id="cd02947">
    <property type="entry name" value="TRX_family"/>
    <property type="match status" value="1"/>
</dbReference>
<dbReference type="Pfam" id="PF05903">
    <property type="entry name" value="Peptidase_C97"/>
    <property type="match status" value="1"/>
</dbReference>
<keyword evidence="8" id="KW-1185">Reference proteome</keyword>
<dbReference type="SUPFAM" id="SSF52833">
    <property type="entry name" value="Thioredoxin-like"/>
    <property type="match status" value="1"/>
</dbReference>
<dbReference type="Gene3D" id="3.90.1720.30">
    <property type="entry name" value="PPPDE domains"/>
    <property type="match status" value="1"/>
</dbReference>
<feature type="domain" description="PUL" evidence="5">
    <location>
        <begin position="314"/>
        <end position="633"/>
    </location>
</feature>
<evidence type="ECO:0000256" key="1">
    <source>
        <dbReference type="ARBA" id="ARBA00008140"/>
    </source>
</evidence>
<dbReference type="Proteomes" id="UP001648503">
    <property type="component" value="Unassembled WGS sequence"/>
</dbReference>
<dbReference type="InterPro" id="IPR013535">
    <property type="entry name" value="PUL_dom"/>
</dbReference>
<evidence type="ECO:0008006" key="9">
    <source>
        <dbReference type="Google" id="ProtNLM"/>
    </source>
</evidence>
<evidence type="ECO:0000259" key="4">
    <source>
        <dbReference type="PROSITE" id="PS51352"/>
    </source>
</evidence>
<dbReference type="Gene3D" id="1.25.10.10">
    <property type="entry name" value="Leucine-rich Repeat Variant"/>
    <property type="match status" value="1"/>
</dbReference>
<dbReference type="PANTHER" id="PTHR12378">
    <property type="entry name" value="DESUMOYLATING ISOPEPTIDASE"/>
    <property type="match status" value="1"/>
</dbReference>
<dbReference type="InterPro" id="IPR036249">
    <property type="entry name" value="Thioredoxin-like_sf"/>
</dbReference>
<comment type="caution">
    <text evidence="7">The sequence shown here is derived from an EMBL/GenBank/DDBJ whole genome shotgun (WGS) entry which is preliminary data.</text>
</comment>
<dbReference type="PROSITE" id="PS51352">
    <property type="entry name" value="THIOREDOXIN_2"/>
    <property type="match status" value="1"/>
</dbReference>
<evidence type="ECO:0000259" key="5">
    <source>
        <dbReference type="PROSITE" id="PS51396"/>
    </source>
</evidence>
<evidence type="ECO:0000259" key="6">
    <source>
        <dbReference type="PROSITE" id="PS51858"/>
    </source>
</evidence>
<dbReference type="Gene3D" id="3.40.30.10">
    <property type="entry name" value="Glutaredoxin"/>
    <property type="match status" value="1"/>
</dbReference>
<dbReference type="PANTHER" id="PTHR12378:SF7">
    <property type="entry name" value="DESUMOYLATING ISOPEPTIDASE 1"/>
    <property type="match status" value="1"/>
</dbReference>
<feature type="domain" description="Thioredoxin" evidence="4">
    <location>
        <begin position="161"/>
        <end position="297"/>
    </location>
</feature>
<accession>A0ABQ8FE24</accession>
<dbReference type="InterPro" id="IPR013766">
    <property type="entry name" value="Thioredoxin_domain"/>
</dbReference>
<comment type="similarity">
    <text evidence="1">Belongs to the DeSI family.</text>
</comment>
<dbReference type="PROSITE" id="PS51396">
    <property type="entry name" value="PUL"/>
    <property type="match status" value="1"/>
</dbReference>
<evidence type="ECO:0000313" key="8">
    <source>
        <dbReference type="Proteomes" id="UP001648503"/>
    </source>
</evidence>
<dbReference type="InterPro" id="IPR008580">
    <property type="entry name" value="PPPDE_dom"/>
</dbReference>
<dbReference type="InterPro" id="IPR011989">
    <property type="entry name" value="ARM-like"/>
</dbReference>
<reference evidence="7 8" key="1">
    <citation type="submission" date="2021-02" db="EMBL/GenBank/DDBJ databases">
        <title>Variation within the Batrachochytrium salamandrivorans European outbreak.</title>
        <authorList>
            <person name="Kelly M."/>
            <person name="Pasmans F."/>
            <person name="Shea T.P."/>
            <person name="Munoz J.F."/>
            <person name="Carranza S."/>
            <person name="Cuomo C.A."/>
            <person name="Martel A."/>
        </authorList>
    </citation>
    <scope>NUCLEOTIDE SEQUENCE [LARGE SCALE GENOMIC DNA]</scope>
    <source>
        <strain evidence="7 8">AMFP18/2</strain>
    </source>
</reference>
<evidence type="ECO:0000256" key="2">
    <source>
        <dbReference type="ARBA" id="ARBA00022670"/>
    </source>
</evidence>
<gene>
    <name evidence="7" type="ORF">BASA50_004983</name>
</gene>
<feature type="domain" description="PPPDE" evidence="6">
    <location>
        <begin position="5"/>
        <end position="145"/>
    </location>
</feature>
<organism evidence="7 8">
    <name type="scientific">Batrachochytrium salamandrivorans</name>
    <dbReference type="NCBI Taxonomy" id="1357716"/>
    <lineage>
        <taxon>Eukaryota</taxon>
        <taxon>Fungi</taxon>
        <taxon>Fungi incertae sedis</taxon>
        <taxon>Chytridiomycota</taxon>
        <taxon>Chytridiomycota incertae sedis</taxon>
        <taxon>Chytridiomycetes</taxon>
        <taxon>Rhizophydiales</taxon>
        <taxon>Rhizophydiales incertae sedis</taxon>
        <taxon>Batrachochytrium</taxon>
    </lineage>
</organism>
<dbReference type="EMBL" id="JAFCIX010000204">
    <property type="protein sequence ID" value="KAH6596652.1"/>
    <property type="molecule type" value="Genomic_DNA"/>
</dbReference>
<dbReference type="SMART" id="SM01179">
    <property type="entry name" value="DUF862"/>
    <property type="match status" value="1"/>
</dbReference>
<keyword evidence="2" id="KW-0645">Protease</keyword>
<dbReference type="Pfam" id="PF00085">
    <property type="entry name" value="Thioredoxin"/>
    <property type="match status" value="1"/>
</dbReference>